<reference evidence="1 2" key="1">
    <citation type="submission" date="2018-07" db="EMBL/GenBank/DDBJ databases">
        <title>Genome guided investigation of antibiotics producing actinomycetales strain isolated from a Macau mangrove ecosystem.</title>
        <authorList>
            <person name="Hu D."/>
        </authorList>
    </citation>
    <scope>NUCLEOTIDE SEQUENCE [LARGE SCALE GENOMIC DNA]</scope>
    <source>
        <strain evidence="1 2">2297</strain>
    </source>
</reference>
<dbReference type="RefSeq" id="WP_114532041.1">
    <property type="nucleotide sequence ID" value="NZ_QQBH01000028.1"/>
</dbReference>
<dbReference type="OrthoDB" id="9804920at2"/>
<dbReference type="InterPro" id="IPR008257">
    <property type="entry name" value="Pept_M19"/>
</dbReference>
<proteinExistence type="predicted"/>
<name>A0A369UYB5_9ACTN</name>
<dbReference type="Gene3D" id="3.20.20.140">
    <property type="entry name" value="Metal-dependent hydrolases"/>
    <property type="match status" value="1"/>
</dbReference>
<dbReference type="PANTHER" id="PTHR10443">
    <property type="entry name" value="MICROSOMAL DIPEPTIDASE"/>
    <property type="match status" value="1"/>
</dbReference>
<dbReference type="Pfam" id="PF01244">
    <property type="entry name" value="Peptidase_M19"/>
    <property type="match status" value="1"/>
</dbReference>
<dbReference type="SUPFAM" id="SSF51556">
    <property type="entry name" value="Metallo-dependent hydrolases"/>
    <property type="match status" value="1"/>
</dbReference>
<organism evidence="1 2">
    <name type="scientific">Streptomyces parvulus</name>
    <dbReference type="NCBI Taxonomy" id="146923"/>
    <lineage>
        <taxon>Bacteria</taxon>
        <taxon>Bacillati</taxon>
        <taxon>Actinomycetota</taxon>
        <taxon>Actinomycetes</taxon>
        <taxon>Kitasatosporales</taxon>
        <taxon>Streptomycetaceae</taxon>
        <taxon>Streptomyces</taxon>
    </lineage>
</organism>
<protein>
    <recommendedName>
        <fullName evidence="3">Membrane dipeptidase</fullName>
    </recommendedName>
</protein>
<accession>A0A369UYB5</accession>
<evidence type="ECO:0000313" key="1">
    <source>
        <dbReference type="EMBL" id="RDD85273.1"/>
    </source>
</evidence>
<gene>
    <name evidence="1" type="ORF">DVZ84_30615</name>
</gene>
<dbReference type="PROSITE" id="PS51365">
    <property type="entry name" value="RENAL_DIPEPTIDASE_2"/>
    <property type="match status" value="1"/>
</dbReference>
<evidence type="ECO:0008006" key="3">
    <source>
        <dbReference type="Google" id="ProtNLM"/>
    </source>
</evidence>
<sequence length="331" mass="36121">MINIYVGPAIGNVISLHATEGHTAQVLRRHHIPRWREGGLTAGVVQISDWATLGIVLSEIHRSEGELVLLTNRADYDNRPPGSFGIFLSIEGYTSFAGDFDALHVFTELGCTAFTFSHNVQNPLCTGANERFGEGGFSHLGKATLKELETLPLMVDLVHTSRASFWDAVDLYQGDLFVSHSNTDAVCPHPRNLTDDQIRVVAERGGVIGLNSCREYVARDPLKATLSDFLDHAMHIYDLVGPEHIAIGVDYWEGPMEVLASAMAAVDPDGTHGLRDAGAQIYGRGPEGIEDAGRLDKLPAALAERGLSPEEITLIRGDNYLRMLERTRPSA</sequence>
<evidence type="ECO:0000313" key="2">
    <source>
        <dbReference type="Proteomes" id="UP000253742"/>
    </source>
</evidence>
<dbReference type="AlphaFoldDB" id="A0A369UYB5"/>
<dbReference type="GO" id="GO:0070573">
    <property type="term" value="F:metallodipeptidase activity"/>
    <property type="evidence" value="ECO:0007669"/>
    <property type="project" value="InterPro"/>
</dbReference>
<dbReference type="Proteomes" id="UP000253742">
    <property type="component" value="Unassembled WGS sequence"/>
</dbReference>
<dbReference type="GO" id="GO:0006508">
    <property type="term" value="P:proteolysis"/>
    <property type="evidence" value="ECO:0007669"/>
    <property type="project" value="InterPro"/>
</dbReference>
<dbReference type="EMBL" id="QQBH01000028">
    <property type="protein sequence ID" value="RDD85273.1"/>
    <property type="molecule type" value="Genomic_DNA"/>
</dbReference>
<comment type="caution">
    <text evidence="1">The sequence shown here is derived from an EMBL/GenBank/DDBJ whole genome shotgun (WGS) entry which is preliminary data.</text>
</comment>
<dbReference type="InterPro" id="IPR032466">
    <property type="entry name" value="Metal_Hydrolase"/>
</dbReference>
<dbReference type="PANTHER" id="PTHR10443:SF12">
    <property type="entry name" value="DIPEPTIDASE"/>
    <property type="match status" value="1"/>
</dbReference>